<gene>
    <name evidence="7" type="ORF">SISSUDRAFT_977404</name>
</gene>
<name>A0A166IR36_9AGAM</name>
<feature type="region of interest" description="Disordered" evidence="4">
    <location>
        <begin position="64"/>
        <end position="110"/>
    </location>
</feature>
<sequence length="358" mass="38628">MPRCTRSGCNKEYSAGSPDECRYHPGAPVFHEGLKSWSCCSGVNKPVLDFESFMALPGCEVETTHTDVKSVKEPAKATSVSQGPNLTMNSVDGKEVYSSAPPASVNPSAPVAATSTVAPVAPAAPTPAPLAEDDLDAPVEPGTKCKRQACGKTYISDALSRHGDGEEAVCVFHPLPPLFHEGSKARDGYLCCKRKVLEFDEFLKIEGCTKGRHLFVPKSKVCRSSCLEELVNCRIDHYQTPTAVHVSIFAKKVDKEKSKVVLDESVLSLELYLPDSKRFSKSLNLFGPINPAASSWQFFGTKVEVVLAKKDGRSWNVLEKTTKDLGAYNLTFGVGGRTGTVGAKEVVLDEGNQNRSSV</sequence>
<reference evidence="7 8" key="1">
    <citation type="journal article" date="2016" name="Mol. Biol. Evol.">
        <title>Comparative Genomics of Early-Diverging Mushroom-Forming Fungi Provides Insights into the Origins of Lignocellulose Decay Capabilities.</title>
        <authorList>
            <person name="Nagy L.G."/>
            <person name="Riley R."/>
            <person name="Tritt A."/>
            <person name="Adam C."/>
            <person name="Daum C."/>
            <person name="Floudas D."/>
            <person name="Sun H."/>
            <person name="Yadav J.S."/>
            <person name="Pangilinan J."/>
            <person name="Larsson K.H."/>
            <person name="Matsuura K."/>
            <person name="Barry K."/>
            <person name="Labutti K."/>
            <person name="Kuo R."/>
            <person name="Ohm R.A."/>
            <person name="Bhattacharya S.S."/>
            <person name="Shirouzu T."/>
            <person name="Yoshinaga Y."/>
            <person name="Martin F.M."/>
            <person name="Grigoriev I.V."/>
            <person name="Hibbett D.S."/>
        </authorList>
    </citation>
    <scope>NUCLEOTIDE SEQUENCE [LARGE SCALE GENOMIC DNA]</scope>
    <source>
        <strain evidence="7 8">HHB10207 ss-3</strain>
    </source>
</reference>
<evidence type="ECO:0000256" key="3">
    <source>
        <dbReference type="ARBA" id="ARBA00022833"/>
    </source>
</evidence>
<dbReference type="Pfam" id="PF04969">
    <property type="entry name" value="CS"/>
    <property type="match status" value="1"/>
</dbReference>
<protein>
    <submittedName>
        <fullName evidence="7">CS-domain-containing protein</fullName>
    </submittedName>
</protein>
<evidence type="ECO:0000256" key="2">
    <source>
        <dbReference type="ARBA" id="ARBA00022737"/>
    </source>
</evidence>
<dbReference type="PANTHER" id="PTHR46983:SF3">
    <property type="entry name" value="CHPADIPLOID STATE MAINTENANCE PROTEIN CHPA"/>
    <property type="match status" value="1"/>
</dbReference>
<dbReference type="AlphaFoldDB" id="A0A166IR36"/>
<feature type="compositionally biased region" description="Low complexity" evidence="4">
    <location>
        <begin position="98"/>
        <end position="110"/>
    </location>
</feature>
<proteinExistence type="predicted"/>
<dbReference type="STRING" id="1314776.A0A166IR36"/>
<keyword evidence="2" id="KW-0677">Repeat</keyword>
<keyword evidence="1" id="KW-0479">Metal-binding</keyword>
<evidence type="ECO:0000256" key="4">
    <source>
        <dbReference type="SAM" id="MobiDB-lite"/>
    </source>
</evidence>
<feature type="domain" description="CS" evidence="5">
    <location>
        <begin position="230"/>
        <end position="319"/>
    </location>
</feature>
<dbReference type="EMBL" id="KV428005">
    <property type="protein sequence ID" value="KZT43985.1"/>
    <property type="molecule type" value="Genomic_DNA"/>
</dbReference>
<evidence type="ECO:0000259" key="6">
    <source>
        <dbReference type="PROSITE" id="PS51401"/>
    </source>
</evidence>
<dbReference type="InterPro" id="IPR007052">
    <property type="entry name" value="CS_dom"/>
</dbReference>
<feature type="compositionally biased region" description="Basic and acidic residues" evidence="4">
    <location>
        <begin position="64"/>
        <end position="75"/>
    </location>
</feature>
<dbReference type="SUPFAM" id="SSF49764">
    <property type="entry name" value="HSP20-like chaperones"/>
    <property type="match status" value="1"/>
</dbReference>
<dbReference type="Proteomes" id="UP000076798">
    <property type="component" value="Unassembled WGS sequence"/>
</dbReference>
<feature type="compositionally biased region" description="Polar residues" evidence="4">
    <location>
        <begin position="78"/>
        <end position="90"/>
    </location>
</feature>
<dbReference type="GO" id="GO:0046872">
    <property type="term" value="F:metal ion binding"/>
    <property type="evidence" value="ECO:0007669"/>
    <property type="project" value="UniProtKB-KW"/>
</dbReference>
<evidence type="ECO:0000313" key="8">
    <source>
        <dbReference type="Proteomes" id="UP000076798"/>
    </source>
</evidence>
<dbReference type="PANTHER" id="PTHR46983">
    <property type="entry name" value="CYSTEINE AND HISTIDINE-RICH DOMAIN-CONTAINING PROTEIN 1"/>
    <property type="match status" value="1"/>
</dbReference>
<dbReference type="Gene3D" id="4.10.1130.20">
    <property type="match status" value="2"/>
</dbReference>
<keyword evidence="3" id="KW-0862">Zinc</keyword>
<dbReference type="InterPro" id="IPR008978">
    <property type="entry name" value="HSP20-like_chaperone"/>
</dbReference>
<dbReference type="PROSITE" id="PS51203">
    <property type="entry name" value="CS"/>
    <property type="match status" value="1"/>
</dbReference>
<dbReference type="CDD" id="cd06466">
    <property type="entry name" value="p23_CS_SGT1_like"/>
    <property type="match status" value="1"/>
</dbReference>
<dbReference type="Pfam" id="PF04968">
    <property type="entry name" value="CHORD"/>
    <property type="match status" value="2"/>
</dbReference>
<organism evidence="7 8">
    <name type="scientific">Sistotremastrum suecicum HHB10207 ss-3</name>
    <dbReference type="NCBI Taxonomy" id="1314776"/>
    <lineage>
        <taxon>Eukaryota</taxon>
        <taxon>Fungi</taxon>
        <taxon>Dikarya</taxon>
        <taxon>Basidiomycota</taxon>
        <taxon>Agaricomycotina</taxon>
        <taxon>Agaricomycetes</taxon>
        <taxon>Sistotremastrales</taxon>
        <taxon>Sistotremastraceae</taxon>
        <taxon>Sistotremastrum</taxon>
    </lineage>
</organism>
<evidence type="ECO:0000313" key="7">
    <source>
        <dbReference type="EMBL" id="KZT43985.1"/>
    </source>
</evidence>
<dbReference type="InterPro" id="IPR039790">
    <property type="entry name" value="CHRD1"/>
</dbReference>
<evidence type="ECO:0000259" key="5">
    <source>
        <dbReference type="PROSITE" id="PS51203"/>
    </source>
</evidence>
<keyword evidence="8" id="KW-1185">Reference proteome</keyword>
<dbReference type="InterPro" id="IPR007051">
    <property type="entry name" value="CHORD_dom"/>
</dbReference>
<evidence type="ECO:0000256" key="1">
    <source>
        <dbReference type="ARBA" id="ARBA00022723"/>
    </source>
</evidence>
<dbReference type="PROSITE" id="PS51401">
    <property type="entry name" value="CHORD"/>
    <property type="match status" value="2"/>
</dbReference>
<dbReference type="OrthoDB" id="1898560at2759"/>
<dbReference type="Gene3D" id="2.60.40.790">
    <property type="match status" value="1"/>
</dbReference>
<accession>A0A166IR36</accession>
<feature type="domain" description="CHORD" evidence="6">
    <location>
        <begin position="145"/>
        <end position="213"/>
    </location>
</feature>
<feature type="domain" description="CHORD" evidence="6">
    <location>
        <begin position="4"/>
        <end position="65"/>
    </location>
</feature>